<name>A0A939T2T8_9ACTN</name>
<dbReference type="RefSeq" id="WP_208253323.1">
    <property type="nucleotide sequence ID" value="NZ_JAGEOJ010000001.1"/>
</dbReference>
<dbReference type="PANTHER" id="PTHR46825:SF7">
    <property type="entry name" value="D-ALANYL-D-ALANINE CARBOXYPEPTIDASE"/>
    <property type="match status" value="1"/>
</dbReference>
<evidence type="ECO:0000256" key="1">
    <source>
        <dbReference type="SAM" id="SignalP"/>
    </source>
</evidence>
<protein>
    <submittedName>
        <fullName evidence="3">Beta-lactamase family protein</fullName>
    </submittedName>
</protein>
<dbReference type="AlphaFoldDB" id="A0A939T2T8"/>
<dbReference type="PANTHER" id="PTHR46825">
    <property type="entry name" value="D-ALANYL-D-ALANINE-CARBOXYPEPTIDASE/ENDOPEPTIDASE AMPH"/>
    <property type="match status" value="1"/>
</dbReference>
<dbReference type="InterPro" id="IPR012338">
    <property type="entry name" value="Beta-lactam/transpept-like"/>
</dbReference>
<feature type="chain" id="PRO_5038722754" evidence="1">
    <location>
        <begin position="29"/>
        <end position="388"/>
    </location>
</feature>
<evidence type="ECO:0000313" key="3">
    <source>
        <dbReference type="EMBL" id="MBO2445719.1"/>
    </source>
</evidence>
<organism evidence="3 4">
    <name type="scientific">Actinomadura barringtoniae</name>
    <dbReference type="NCBI Taxonomy" id="1427535"/>
    <lineage>
        <taxon>Bacteria</taxon>
        <taxon>Bacillati</taxon>
        <taxon>Actinomycetota</taxon>
        <taxon>Actinomycetes</taxon>
        <taxon>Streptosporangiales</taxon>
        <taxon>Thermomonosporaceae</taxon>
        <taxon>Actinomadura</taxon>
    </lineage>
</organism>
<sequence>MQMQSTIRRGTVAASGALVVLAAGVAPAQASAPRSERSSFQRDIDAVRATGVSGVIGEADTKRGTVKAKAGVVDLRTGRPMRNGSYFRAGSNTKTYVATVVLQLAGEGKLSLDDTVEKWLPGVVKGNGNDGTKITLRWLLQHTSGLHNYTEDLPLDSPEAFYAHRFEHHTPEDLVAGAMRHKPNFEPGAKWDYTNTGYLLLGMVIKKATGRSWDREVQDRVLSPLGLRDTSVAGRRYGLPQPSARGYQQFAPGGKLYDVTAMDYGWAASAGEIITTTTDLNRFFKALIGGRLLKPAQLKEMQRTVPTGITDDPFSGSRYGLGLFWFPLKCSKAGVWGHGGDTPGFMTRDAVTPDGRRAVSVSISTQLADDSRKQDYAAMKAMENAFCS</sequence>
<gene>
    <name evidence="3" type="ORF">J4573_01310</name>
</gene>
<proteinExistence type="predicted"/>
<feature type="signal peptide" evidence="1">
    <location>
        <begin position="1"/>
        <end position="28"/>
    </location>
</feature>
<dbReference type="InterPro" id="IPR001466">
    <property type="entry name" value="Beta-lactam-related"/>
</dbReference>
<evidence type="ECO:0000313" key="4">
    <source>
        <dbReference type="Proteomes" id="UP000669179"/>
    </source>
</evidence>
<comment type="caution">
    <text evidence="3">The sequence shown here is derived from an EMBL/GenBank/DDBJ whole genome shotgun (WGS) entry which is preliminary data.</text>
</comment>
<accession>A0A939T2T8</accession>
<dbReference type="EMBL" id="JAGEOJ010000001">
    <property type="protein sequence ID" value="MBO2445719.1"/>
    <property type="molecule type" value="Genomic_DNA"/>
</dbReference>
<evidence type="ECO:0000259" key="2">
    <source>
        <dbReference type="Pfam" id="PF00144"/>
    </source>
</evidence>
<keyword evidence="1" id="KW-0732">Signal</keyword>
<reference evidence="3" key="1">
    <citation type="submission" date="2021-03" db="EMBL/GenBank/DDBJ databases">
        <authorList>
            <person name="Kanchanasin P."/>
            <person name="Saeng-In P."/>
            <person name="Phongsopitanun W."/>
            <person name="Yuki M."/>
            <person name="Kudo T."/>
            <person name="Ohkuma M."/>
            <person name="Tanasupawat S."/>
        </authorList>
    </citation>
    <scope>NUCLEOTIDE SEQUENCE</scope>
    <source>
        <strain evidence="3">GKU 128</strain>
    </source>
</reference>
<dbReference type="InterPro" id="IPR050491">
    <property type="entry name" value="AmpC-like"/>
</dbReference>
<dbReference type="SUPFAM" id="SSF56601">
    <property type="entry name" value="beta-lactamase/transpeptidase-like"/>
    <property type="match status" value="1"/>
</dbReference>
<keyword evidence="4" id="KW-1185">Reference proteome</keyword>
<dbReference type="Pfam" id="PF00144">
    <property type="entry name" value="Beta-lactamase"/>
    <property type="match status" value="1"/>
</dbReference>
<feature type="domain" description="Beta-lactamase-related" evidence="2">
    <location>
        <begin position="58"/>
        <end position="378"/>
    </location>
</feature>
<dbReference type="Proteomes" id="UP000669179">
    <property type="component" value="Unassembled WGS sequence"/>
</dbReference>
<dbReference type="Gene3D" id="3.40.710.10">
    <property type="entry name" value="DD-peptidase/beta-lactamase superfamily"/>
    <property type="match status" value="1"/>
</dbReference>